<proteinExistence type="predicted"/>
<dbReference type="InterPro" id="IPR035986">
    <property type="entry name" value="PKD_dom_sf"/>
</dbReference>
<dbReference type="SUPFAM" id="SSF49299">
    <property type="entry name" value="PKD domain"/>
    <property type="match status" value="3"/>
</dbReference>
<feature type="domain" description="PKD" evidence="2">
    <location>
        <begin position="56"/>
        <end position="91"/>
    </location>
</feature>
<dbReference type="InterPro" id="IPR013783">
    <property type="entry name" value="Ig-like_fold"/>
</dbReference>
<reference evidence="4" key="1">
    <citation type="submission" date="2021-11" db="EMBL/GenBank/DDBJ databases">
        <title>Cultivation dependent microbiological survey of springs from the worlds oldest radium mine currently devoted to the extraction of radon-saturated water.</title>
        <authorList>
            <person name="Kapinusova G."/>
            <person name="Smrhova T."/>
            <person name="Strejcek M."/>
            <person name="Suman J."/>
            <person name="Jani K."/>
            <person name="Pajer P."/>
            <person name="Uhlik O."/>
        </authorList>
    </citation>
    <scope>NUCLEOTIDE SEQUENCE [LARGE SCALE GENOMIC DNA]</scope>
    <source>
        <strain evidence="4">J379</strain>
    </source>
</reference>
<evidence type="ECO:0000313" key="4">
    <source>
        <dbReference type="Proteomes" id="UP001058860"/>
    </source>
</evidence>
<organism evidence="3 4">
    <name type="scientific">Svornostia abyssi</name>
    <dbReference type="NCBI Taxonomy" id="2898438"/>
    <lineage>
        <taxon>Bacteria</taxon>
        <taxon>Bacillati</taxon>
        <taxon>Actinomycetota</taxon>
        <taxon>Thermoleophilia</taxon>
        <taxon>Solirubrobacterales</taxon>
        <taxon>Baekduiaceae</taxon>
        <taxon>Svornostia</taxon>
    </lineage>
</organism>
<dbReference type="Pfam" id="PF18911">
    <property type="entry name" value="PKD_4"/>
    <property type="match status" value="2"/>
</dbReference>
<dbReference type="Gene3D" id="2.60.40.10">
    <property type="entry name" value="Immunoglobulins"/>
    <property type="match status" value="3"/>
</dbReference>
<feature type="signal peptide" evidence="1">
    <location>
        <begin position="1"/>
        <end position="28"/>
    </location>
</feature>
<dbReference type="CDD" id="cd00146">
    <property type="entry name" value="PKD"/>
    <property type="match status" value="1"/>
</dbReference>
<dbReference type="PROSITE" id="PS50093">
    <property type="entry name" value="PKD"/>
    <property type="match status" value="1"/>
</dbReference>
<dbReference type="Pfam" id="PF00801">
    <property type="entry name" value="PKD"/>
    <property type="match status" value="1"/>
</dbReference>
<evidence type="ECO:0000259" key="2">
    <source>
        <dbReference type="PROSITE" id="PS50093"/>
    </source>
</evidence>
<evidence type="ECO:0000256" key="1">
    <source>
        <dbReference type="SAM" id="SignalP"/>
    </source>
</evidence>
<dbReference type="Proteomes" id="UP001058860">
    <property type="component" value="Chromosome"/>
</dbReference>
<dbReference type="InterPro" id="IPR022409">
    <property type="entry name" value="PKD/Chitinase_dom"/>
</dbReference>
<sequence>MSRARIAAFLASLALAPVAPGVVQPAAAATTFTVPGGPIRPGQAVEFRATVSCAAPVVCSWTAGDGASLADGGVFAHQYAALGTYPVTLTVDPDPGTSGDETSETENVSVVANRAPTGTIRVVPSLPVAGQQVQLAVDAADPDGDAITYAWDVDENGTTDSGGPTAAFTQPFAGVRTVRVTLNDAFGGSTLAAQVVRVTAFPFAAFGAAPAAPVAGDLVTFTSTSQDPDGPLTEQLWDLDGDAVFGDAAGPIAQRAFPAAGVYPVALRVRDADGVASFAFRDVPVTAPAAGPVAAAQTTAAPAATRATRIRPFPVLTIAGGFNRRGARFTRFVVDAPAAARVGVTCAGRGCPFTRRTFRPGRIPALERRRLRPGTRITVRVTQPGFIGKYTSIVVRRGQVPRRTDRCLRPGSTKASACPAS</sequence>
<accession>A0ABY5PDC0</accession>
<evidence type="ECO:0000313" key="3">
    <source>
        <dbReference type="EMBL" id="UUY02586.1"/>
    </source>
</evidence>
<dbReference type="RefSeq" id="WP_353863113.1">
    <property type="nucleotide sequence ID" value="NZ_CP088295.1"/>
</dbReference>
<keyword evidence="1" id="KW-0732">Signal</keyword>
<gene>
    <name evidence="3" type="ORF">LRS13_18090</name>
</gene>
<dbReference type="InterPro" id="IPR000601">
    <property type="entry name" value="PKD_dom"/>
</dbReference>
<dbReference type="EMBL" id="CP088295">
    <property type="protein sequence ID" value="UUY02586.1"/>
    <property type="molecule type" value="Genomic_DNA"/>
</dbReference>
<name>A0ABY5PDC0_9ACTN</name>
<keyword evidence="4" id="KW-1185">Reference proteome</keyword>
<protein>
    <submittedName>
        <fullName evidence="3">PKD domain-containing protein</fullName>
    </submittedName>
</protein>
<dbReference type="SMART" id="SM00089">
    <property type="entry name" value="PKD"/>
    <property type="match status" value="3"/>
</dbReference>
<feature type="chain" id="PRO_5046643522" evidence="1">
    <location>
        <begin position="29"/>
        <end position="421"/>
    </location>
</feature>